<name>A0A318XS63_9FIRM</name>
<organism evidence="1 2">
    <name type="scientific">Ruminiclostridium sufflavum DSM 19573</name>
    <dbReference type="NCBI Taxonomy" id="1121337"/>
    <lineage>
        <taxon>Bacteria</taxon>
        <taxon>Bacillati</taxon>
        <taxon>Bacillota</taxon>
        <taxon>Clostridia</taxon>
        <taxon>Eubacteriales</taxon>
        <taxon>Oscillospiraceae</taxon>
        <taxon>Ruminiclostridium</taxon>
    </lineage>
</organism>
<proteinExistence type="predicted"/>
<dbReference type="AlphaFoldDB" id="A0A318XS63"/>
<accession>A0A318XS63</accession>
<evidence type="ECO:0000313" key="2">
    <source>
        <dbReference type="Proteomes" id="UP000248132"/>
    </source>
</evidence>
<keyword evidence="2" id="KW-1185">Reference proteome</keyword>
<dbReference type="RefSeq" id="WP_110460345.1">
    <property type="nucleotide sequence ID" value="NZ_QKMR01000001.1"/>
</dbReference>
<dbReference type="Proteomes" id="UP000248132">
    <property type="component" value="Unassembled WGS sequence"/>
</dbReference>
<protein>
    <submittedName>
        <fullName evidence="1">Uncharacterized protein</fullName>
    </submittedName>
</protein>
<comment type="caution">
    <text evidence="1">The sequence shown here is derived from an EMBL/GenBank/DDBJ whole genome shotgun (WGS) entry which is preliminary data.</text>
</comment>
<gene>
    <name evidence="1" type="ORF">LY28_00257</name>
</gene>
<dbReference type="EMBL" id="QKMR01000001">
    <property type="protein sequence ID" value="PYG90374.1"/>
    <property type="molecule type" value="Genomic_DNA"/>
</dbReference>
<reference evidence="1 2" key="1">
    <citation type="submission" date="2018-06" db="EMBL/GenBank/DDBJ databases">
        <title>Genomic Encyclopedia of Type Strains, Phase I: the one thousand microbial genomes (KMG-I) project.</title>
        <authorList>
            <person name="Kyrpides N."/>
        </authorList>
    </citation>
    <scope>NUCLEOTIDE SEQUENCE [LARGE SCALE GENOMIC DNA]</scope>
    <source>
        <strain evidence="1 2">DSM 19573</strain>
    </source>
</reference>
<sequence length="309" mass="35367">MNQKKQPVSDALNIEAVSGLPDNIKTGTYIFLCVNISFEFIKEIQVIYSLGELIGSFMLNKANPLKILAPNQPEYTDIVPMLYDLEFRTEDGTYRQNNLAAGSCNFINNPFEYRYAQFLSVDMMYKDDYTDRIQLSYYYNERGPDWEITGKAKQAVLTSEAKTCSIRYPVVDCKRAVVVYEGNIISKKGKISSIPKNTSNQCIIPVSTDVVWISIEVDSERVNWTKYKMVKVCLYPCDTNDKDTPCGILKFDAAAGSLYWGYLDNISNRQPYYWEASYYIEAFPDPITTGMKQEPFNNYVVLPAEPFNQ</sequence>
<evidence type="ECO:0000313" key="1">
    <source>
        <dbReference type="EMBL" id="PYG90374.1"/>
    </source>
</evidence>